<evidence type="ECO:0000256" key="1">
    <source>
        <dbReference type="ARBA" id="ARBA00006738"/>
    </source>
</evidence>
<protein>
    <recommendedName>
        <fullName evidence="2">UPF0102 protein A2834_03120</fullName>
    </recommendedName>
</protein>
<comment type="caution">
    <text evidence="3">The sequence shown here is derived from an EMBL/GenBank/DDBJ whole genome shotgun (WGS) entry which is preliminary data.</text>
</comment>
<sequence>MPQTEKQKTGNLGEELTASFLEGKGYKIIERNYRKKWGEIDIVAELDGVLHFVEVKALTVRPSYAKASEGKDEYLPEANIRLWKKQRLSRAIRTYLLDRKMPDETDFQIDIAAVFLDFGRKKARIRMLENVILDT</sequence>
<evidence type="ECO:0000313" key="3">
    <source>
        <dbReference type="EMBL" id="OGF63019.1"/>
    </source>
</evidence>
<dbReference type="InterPro" id="IPR011335">
    <property type="entry name" value="Restrct_endonuc-II-like"/>
</dbReference>
<dbReference type="Gene3D" id="3.40.1350.10">
    <property type="match status" value="1"/>
</dbReference>
<organism evidence="3 4">
    <name type="scientific">Candidatus Giovannonibacteria bacterium RIFCSPHIGHO2_01_FULL_45_23</name>
    <dbReference type="NCBI Taxonomy" id="1798325"/>
    <lineage>
        <taxon>Bacteria</taxon>
        <taxon>Candidatus Giovannoniibacteriota</taxon>
    </lineage>
</organism>
<dbReference type="InterPro" id="IPR003509">
    <property type="entry name" value="UPF0102_YraN-like"/>
</dbReference>
<comment type="similarity">
    <text evidence="1 2">Belongs to the UPF0102 family.</text>
</comment>
<dbReference type="Proteomes" id="UP000179251">
    <property type="component" value="Unassembled WGS sequence"/>
</dbReference>
<proteinExistence type="inferred from homology"/>
<dbReference type="AlphaFoldDB" id="A0A1F5VHT6"/>
<reference evidence="3 4" key="1">
    <citation type="journal article" date="2016" name="Nat. Commun.">
        <title>Thousands of microbial genomes shed light on interconnected biogeochemical processes in an aquifer system.</title>
        <authorList>
            <person name="Anantharaman K."/>
            <person name="Brown C.T."/>
            <person name="Hug L.A."/>
            <person name="Sharon I."/>
            <person name="Castelle C.J."/>
            <person name="Probst A.J."/>
            <person name="Thomas B.C."/>
            <person name="Singh A."/>
            <person name="Wilkins M.J."/>
            <person name="Karaoz U."/>
            <person name="Brodie E.L."/>
            <person name="Williams K.H."/>
            <person name="Hubbard S.S."/>
            <person name="Banfield J.F."/>
        </authorList>
    </citation>
    <scope>NUCLEOTIDE SEQUENCE [LARGE SCALE GENOMIC DNA]</scope>
</reference>
<dbReference type="STRING" id="1798325.A2834_03120"/>
<dbReference type="GO" id="GO:0003676">
    <property type="term" value="F:nucleic acid binding"/>
    <property type="evidence" value="ECO:0007669"/>
    <property type="project" value="InterPro"/>
</dbReference>
<dbReference type="SUPFAM" id="SSF52980">
    <property type="entry name" value="Restriction endonuclease-like"/>
    <property type="match status" value="1"/>
</dbReference>
<dbReference type="EMBL" id="MFHD01000009">
    <property type="protein sequence ID" value="OGF63019.1"/>
    <property type="molecule type" value="Genomic_DNA"/>
</dbReference>
<evidence type="ECO:0000256" key="2">
    <source>
        <dbReference type="HAMAP-Rule" id="MF_00048"/>
    </source>
</evidence>
<accession>A0A1F5VHT6</accession>
<dbReference type="PANTHER" id="PTHR34039:SF1">
    <property type="entry name" value="UPF0102 PROTEIN YRAN"/>
    <property type="match status" value="1"/>
</dbReference>
<dbReference type="HAMAP" id="MF_00048">
    <property type="entry name" value="UPF0102"/>
    <property type="match status" value="1"/>
</dbReference>
<dbReference type="InterPro" id="IPR011856">
    <property type="entry name" value="tRNA_endonuc-like_dom_sf"/>
</dbReference>
<gene>
    <name evidence="3" type="ORF">A2834_03120</name>
</gene>
<name>A0A1F5VHT6_9BACT</name>
<evidence type="ECO:0000313" key="4">
    <source>
        <dbReference type="Proteomes" id="UP000179251"/>
    </source>
</evidence>
<dbReference type="PANTHER" id="PTHR34039">
    <property type="entry name" value="UPF0102 PROTEIN YRAN"/>
    <property type="match status" value="1"/>
</dbReference>
<dbReference type="Pfam" id="PF02021">
    <property type="entry name" value="UPF0102"/>
    <property type="match status" value="1"/>
</dbReference>